<reference evidence="1 2" key="1">
    <citation type="submission" date="2018-10" db="EMBL/GenBank/DDBJ databases">
        <title>Genomic Encyclopedia of Archaeal and Bacterial Type Strains, Phase II (KMG-II): from individual species to whole genera.</title>
        <authorList>
            <person name="Goeker M."/>
        </authorList>
    </citation>
    <scope>NUCLEOTIDE SEQUENCE [LARGE SCALE GENOMIC DNA]</scope>
    <source>
        <strain evidence="1 2">DSM 16510</strain>
    </source>
</reference>
<dbReference type="Proteomes" id="UP000267841">
    <property type="component" value="Unassembled WGS sequence"/>
</dbReference>
<keyword evidence="2" id="KW-1185">Reference proteome</keyword>
<accession>A0A497XSY4</accession>
<organism evidence="1 2">
    <name type="scientific">Hydrogenivirga caldilitoris</name>
    <dbReference type="NCBI Taxonomy" id="246264"/>
    <lineage>
        <taxon>Bacteria</taxon>
        <taxon>Pseudomonadati</taxon>
        <taxon>Aquificota</taxon>
        <taxon>Aquificia</taxon>
        <taxon>Aquificales</taxon>
        <taxon>Aquificaceae</taxon>
        <taxon>Hydrogenivirga</taxon>
    </lineage>
</organism>
<dbReference type="InterPro" id="IPR021890">
    <property type="entry name" value="DUF3501"/>
</dbReference>
<proteinExistence type="predicted"/>
<name>A0A497XSY4_9AQUI</name>
<gene>
    <name evidence="1" type="ORF">BCF55_1579</name>
</gene>
<dbReference type="OrthoDB" id="9780579at2"/>
<dbReference type="Pfam" id="PF12007">
    <property type="entry name" value="DUF3501"/>
    <property type="match status" value="1"/>
</dbReference>
<protein>
    <submittedName>
        <fullName evidence="1">Uncharacterized protein DUF3501</fullName>
    </submittedName>
</protein>
<dbReference type="AlphaFoldDB" id="A0A497XSY4"/>
<evidence type="ECO:0000313" key="2">
    <source>
        <dbReference type="Proteomes" id="UP000267841"/>
    </source>
</evidence>
<evidence type="ECO:0000313" key="1">
    <source>
        <dbReference type="EMBL" id="RLJ71280.1"/>
    </source>
</evidence>
<dbReference type="RefSeq" id="WP_121012430.1">
    <property type="nucleotide sequence ID" value="NZ_RCCJ01000001.1"/>
</dbReference>
<sequence>MRKVSKEDILNIYEYEKVRPEKLAEITQLKKKRRVPVGDKVTLVFENYDTVWFQIQEMIRIERLVKDEDIQFEIDTYNELIPDKNQLSATLFIEIPDEGERKEALPKLVGIHDAVYIHIGNKYTIKARADERSQMDYESGKASVVHFLKWDFTPEQVEAFKREPVRIEINHENYKAITELPPEVKEELIKDLESD</sequence>
<comment type="caution">
    <text evidence="1">The sequence shown here is derived from an EMBL/GenBank/DDBJ whole genome shotgun (WGS) entry which is preliminary data.</text>
</comment>
<dbReference type="EMBL" id="RCCJ01000001">
    <property type="protein sequence ID" value="RLJ71280.1"/>
    <property type="molecule type" value="Genomic_DNA"/>
</dbReference>